<sequence length="319" mass="36554">MPLVSSQYFPKGLFKNGHFSTIYSAKLRTAPKLIQQRERIKLEDGDFIDLDFAFSEKPTNKIAIILHGLEGNAQRTYMRGQANVLCKNGWDTCAVNYRGCSGETNLSYQSYNAGKTEDLEAIVNHLLEKNRYAEIALVGFSLGGNLLLKYLGERTFVPREILAGVAISVPLSLKGSLEQLSLWNNWVYRTSFLFDLRKKYKQKMKQFPELMSVSDYKKIKSLKTFDDIYTAPAHGFKDAFDYYEKNSSLQFLPEIDIPVLILNAQNDSFLSQNCYPISLAEKSKNIYLETPKYGGHVGFHKTDETYYSEERTLQFLTKR</sequence>
<evidence type="ECO:0000313" key="5">
    <source>
        <dbReference type="Proteomes" id="UP001138686"/>
    </source>
</evidence>
<dbReference type="RefSeq" id="WP_219052982.1">
    <property type="nucleotide sequence ID" value="NZ_JAHWDP010000004.1"/>
</dbReference>
<protein>
    <submittedName>
        <fullName evidence="4">Alpha/beta fold hydrolase</fullName>
    </submittedName>
</protein>
<proteinExistence type="predicted"/>
<accession>A0A9X1FQ71</accession>
<dbReference type="EMBL" id="JAHWDP010000004">
    <property type="protein sequence ID" value="MBW2938452.1"/>
    <property type="molecule type" value="Genomic_DNA"/>
</dbReference>
<name>A0A9X1FQ71_9FLAO</name>
<dbReference type="InterPro" id="IPR012020">
    <property type="entry name" value="ABHD4"/>
</dbReference>
<reference evidence="4" key="1">
    <citation type="submission" date="2021-07" db="EMBL/GenBank/DDBJ databases">
        <title>Aureisphaera sp. CAU 1614 isolated from sea sediment.</title>
        <authorList>
            <person name="Kim W."/>
        </authorList>
    </citation>
    <scope>NUCLEOTIDE SEQUENCE</scope>
    <source>
        <strain evidence="4">CAU 1614</strain>
    </source>
</reference>
<dbReference type="GO" id="GO:0034338">
    <property type="term" value="F:short-chain carboxylesterase activity"/>
    <property type="evidence" value="ECO:0007669"/>
    <property type="project" value="TreeGrafter"/>
</dbReference>
<keyword evidence="5" id="KW-1185">Reference proteome</keyword>
<dbReference type="Pfam" id="PF00561">
    <property type="entry name" value="Abhydrolase_1"/>
    <property type="match status" value="1"/>
</dbReference>
<comment type="caution">
    <text evidence="4">The sequence shown here is derived from an EMBL/GenBank/DDBJ whole genome shotgun (WGS) entry which is preliminary data.</text>
</comment>
<dbReference type="Proteomes" id="UP001138686">
    <property type="component" value="Unassembled WGS sequence"/>
</dbReference>
<dbReference type="InterPro" id="IPR050960">
    <property type="entry name" value="AB_hydrolase_4_sf"/>
</dbReference>
<dbReference type="PANTHER" id="PTHR10794:SF94">
    <property type="entry name" value="ESTERASE YHET-RELATED"/>
    <property type="match status" value="1"/>
</dbReference>
<dbReference type="InterPro" id="IPR000073">
    <property type="entry name" value="AB_hydrolase_1"/>
</dbReference>
<dbReference type="PANTHER" id="PTHR10794">
    <property type="entry name" value="ABHYDROLASE DOMAIN-CONTAINING PROTEIN"/>
    <property type="match status" value="1"/>
</dbReference>
<dbReference type="PIRSF" id="PIRSF005211">
    <property type="entry name" value="Ab_hydro_YheT"/>
    <property type="match status" value="1"/>
</dbReference>
<evidence type="ECO:0000259" key="3">
    <source>
        <dbReference type="Pfam" id="PF00561"/>
    </source>
</evidence>
<dbReference type="GO" id="GO:0047372">
    <property type="term" value="F:monoacylglycerol lipase activity"/>
    <property type="evidence" value="ECO:0007669"/>
    <property type="project" value="TreeGrafter"/>
</dbReference>
<evidence type="ECO:0000313" key="4">
    <source>
        <dbReference type="EMBL" id="MBW2938452.1"/>
    </source>
</evidence>
<feature type="domain" description="AB hydrolase-1" evidence="3">
    <location>
        <begin position="64"/>
        <end position="299"/>
    </location>
</feature>
<dbReference type="PROSITE" id="PS01133">
    <property type="entry name" value="UPF0017"/>
    <property type="match status" value="1"/>
</dbReference>
<keyword evidence="1" id="KW-0719">Serine esterase</keyword>
<gene>
    <name evidence="4" type="ORF">KXJ69_10060</name>
</gene>
<dbReference type="AlphaFoldDB" id="A0A9X1FQ71"/>
<organism evidence="4 5">
    <name type="scientific">Halomarinibacterium sedimenti</name>
    <dbReference type="NCBI Taxonomy" id="2857106"/>
    <lineage>
        <taxon>Bacteria</taxon>
        <taxon>Pseudomonadati</taxon>
        <taxon>Bacteroidota</taxon>
        <taxon>Flavobacteriia</taxon>
        <taxon>Flavobacteriales</taxon>
        <taxon>Flavobacteriaceae</taxon>
        <taxon>Halomarinibacterium</taxon>
    </lineage>
</organism>
<evidence type="ECO:0000256" key="2">
    <source>
        <dbReference type="ARBA" id="ARBA00022801"/>
    </source>
</evidence>
<evidence type="ECO:0000256" key="1">
    <source>
        <dbReference type="ARBA" id="ARBA00022487"/>
    </source>
</evidence>
<keyword evidence="2 4" id="KW-0378">Hydrolase</keyword>
<dbReference type="InterPro" id="IPR000952">
    <property type="entry name" value="AB_hydrolase_4_CS"/>
</dbReference>